<keyword evidence="3" id="KW-1003">Cell membrane</keyword>
<dbReference type="PANTHER" id="PTHR43227">
    <property type="entry name" value="BLL4140 PROTEIN"/>
    <property type="match status" value="1"/>
</dbReference>
<feature type="transmembrane region" description="Helical" evidence="7">
    <location>
        <begin position="205"/>
        <end position="227"/>
    </location>
</feature>
<feature type="transmembrane region" description="Helical" evidence="7">
    <location>
        <begin position="12"/>
        <end position="32"/>
    </location>
</feature>
<evidence type="ECO:0000256" key="5">
    <source>
        <dbReference type="ARBA" id="ARBA00022989"/>
    </source>
</evidence>
<dbReference type="Pfam" id="PF00528">
    <property type="entry name" value="BPD_transp_1"/>
    <property type="match status" value="1"/>
</dbReference>
<dbReference type="Proteomes" id="UP001466331">
    <property type="component" value="Unassembled WGS sequence"/>
</dbReference>
<feature type="transmembrane region" description="Helical" evidence="7">
    <location>
        <begin position="75"/>
        <end position="97"/>
    </location>
</feature>
<dbReference type="PANTHER" id="PTHR43227:SF11">
    <property type="entry name" value="BLL4140 PROTEIN"/>
    <property type="match status" value="1"/>
</dbReference>
<evidence type="ECO:0000259" key="8">
    <source>
        <dbReference type="PROSITE" id="PS50928"/>
    </source>
</evidence>
<evidence type="ECO:0000313" key="10">
    <source>
        <dbReference type="Proteomes" id="UP001466331"/>
    </source>
</evidence>
<protein>
    <submittedName>
        <fullName evidence="9">Sugar ABC transporter permease</fullName>
    </submittedName>
</protein>
<evidence type="ECO:0000256" key="4">
    <source>
        <dbReference type="ARBA" id="ARBA00022692"/>
    </source>
</evidence>
<dbReference type="PROSITE" id="PS50928">
    <property type="entry name" value="ABC_TM1"/>
    <property type="match status" value="1"/>
</dbReference>
<keyword evidence="10" id="KW-1185">Reference proteome</keyword>
<evidence type="ECO:0000256" key="2">
    <source>
        <dbReference type="ARBA" id="ARBA00022448"/>
    </source>
</evidence>
<evidence type="ECO:0000256" key="6">
    <source>
        <dbReference type="ARBA" id="ARBA00023136"/>
    </source>
</evidence>
<dbReference type="Gene3D" id="1.10.3720.10">
    <property type="entry name" value="MetI-like"/>
    <property type="match status" value="1"/>
</dbReference>
<sequence>MTERLKKNLVSFWVMVGPALLVYTFILAYPVLYSIGLSFTDYNPNMGNTGKWMGLSLYAKMFKDPLFWHAFKNNMIVVLVSVFGQIPLGFVLAYILFRRMVRARNFFQAVVFMPQFLSTIVIGILWKRLFEADGAVATFLQWLTQNPDAQFDLMLRADTVMYPIGFVLIWMYTGFYMIVFLANLQKLDVQLVEAAKIDGATEAQIFARIIMPLLSGTILVSAILAIAGSLKGFDLIFAMTDRGLTRQNAMVLPIYMYQVAFNNYNDPLRFSYGAAIANTVVLISVGLIMFANWISSKFDTGADI</sequence>
<reference evidence="9 10" key="1">
    <citation type="submission" date="2024-03" db="EMBL/GenBank/DDBJ databases">
        <title>Ignisphaera cupida sp. nov., a hyperthermophilic hydrolytic archaeon from a hot spring of Kamchatka, and proposal of Ignisphaeraceae fam. nov.</title>
        <authorList>
            <person name="Podosokorskaya O.A."/>
            <person name="Elcheninov A.G."/>
            <person name="Maltseva A.I."/>
            <person name="Zayulina K.S."/>
            <person name="Novikov A."/>
            <person name="Merkel A.Y."/>
        </authorList>
    </citation>
    <scope>NUCLEOTIDE SEQUENCE [LARGE SCALE GENOMIC DNA]</scope>
    <source>
        <strain evidence="9 10">38H-sp</strain>
    </source>
</reference>
<feature type="transmembrane region" description="Helical" evidence="7">
    <location>
        <begin position="160"/>
        <end position="184"/>
    </location>
</feature>
<accession>A0ABU9UAG0</accession>
<name>A0ABU9UAG0_9SPIR</name>
<evidence type="ECO:0000256" key="1">
    <source>
        <dbReference type="ARBA" id="ARBA00004651"/>
    </source>
</evidence>
<keyword evidence="5 7" id="KW-1133">Transmembrane helix</keyword>
<comment type="subcellular location">
    <subcellularLocation>
        <location evidence="1 7">Cell membrane</location>
        <topology evidence="1 7">Multi-pass membrane protein</topology>
    </subcellularLocation>
</comment>
<keyword evidence="2 7" id="KW-0813">Transport</keyword>
<proteinExistence type="inferred from homology"/>
<comment type="caution">
    <text evidence="9">The sequence shown here is derived from an EMBL/GenBank/DDBJ whole genome shotgun (WGS) entry which is preliminary data.</text>
</comment>
<dbReference type="RefSeq" id="WP_420069094.1">
    <property type="nucleotide sequence ID" value="NZ_JBCHKQ010000001.1"/>
</dbReference>
<dbReference type="InterPro" id="IPR050809">
    <property type="entry name" value="UgpAE/MalFG_permease"/>
</dbReference>
<feature type="transmembrane region" description="Helical" evidence="7">
    <location>
        <begin position="109"/>
        <end position="126"/>
    </location>
</feature>
<dbReference type="CDD" id="cd06261">
    <property type="entry name" value="TM_PBP2"/>
    <property type="match status" value="1"/>
</dbReference>
<dbReference type="SUPFAM" id="SSF161098">
    <property type="entry name" value="MetI-like"/>
    <property type="match status" value="1"/>
</dbReference>
<dbReference type="EMBL" id="JBCHKQ010000001">
    <property type="protein sequence ID" value="MEM5947652.1"/>
    <property type="molecule type" value="Genomic_DNA"/>
</dbReference>
<comment type="similarity">
    <text evidence="7">Belongs to the binding-protein-dependent transport system permease family.</text>
</comment>
<organism evidence="9 10">
    <name type="scientific">Rarispira pelagica</name>
    <dbReference type="NCBI Taxonomy" id="3141764"/>
    <lineage>
        <taxon>Bacteria</taxon>
        <taxon>Pseudomonadati</taxon>
        <taxon>Spirochaetota</taxon>
        <taxon>Spirochaetia</taxon>
        <taxon>Winmispirales</taxon>
        <taxon>Winmispiraceae</taxon>
        <taxon>Rarispira</taxon>
    </lineage>
</organism>
<dbReference type="InterPro" id="IPR000515">
    <property type="entry name" value="MetI-like"/>
</dbReference>
<evidence type="ECO:0000313" key="9">
    <source>
        <dbReference type="EMBL" id="MEM5947652.1"/>
    </source>
</evidence>
<evidence type="ECO:0000256" key="3">
    <source>
        <dbReference type="ARBA" id="ARBA00022475"/>
    </source>
</evidence>
<keyword evidence="6 7" id="KW-0472">Membrane</keyword>
<feature type="domain" description="ABC transmembrane type-1" evidence="8">
    <location>
        <begin position="71"/>
        <end position="291"/>
    </location>
</feature>
<evidence type="ECO:0000256" key="7">
    <source>
        <dbReference type="RuleBase" id="RU363032"/>
    </source>
</evidence>
<feature type="transmembrane region" description="Helical" evidence="7">
    <location>
        <begin position="270"/>
        <end position="294"/>
    </location>
</feature>
<dbReference type="InterPro" id="IPR035906">
    <property type="entry name" value="MetI-like_sf"/>
</dbReference>
<keyword evidence="4 7" id="KW-0812">Transmembrane</keyword>
<gene>
    <name evidence="9" type="ORF">WKV44_03750</name>
</gene>